<name>A0ABW0V3V4_9ACTN</name>
<sequence>MGDATIDWAISIDQKYPLEFEQRLKAEAHACWHKGGVLLLRDLIERAVARQLGSSISSPHICPSADYWKIGREPGIHNLRLHHTYNLLCRVPGAAEQWRMDQFLGIRFAAVHPQQYDMEGAGPLSAIVIEDAALGGAGEIQPQAVLNMLDDHESPVVIMKLGGSSLKRELWSNLLEKRLGDVNPKTGLSESGLAKKLVIVMKADSLRDAGAEISRDLSWERSAQDILAEIQRNAALKSLKRCRRIVITFGPTGALIIDNDFEDRRYTLVFDKELMEGSWSWKNEKSGRMFGYSQLLVAELVARLVDCSIRNSTGGEGYPAIFNRSLVDGSKHALVEMRRVHELGFARDGEKLEFPVSALEPPGANGECVIEVANVKSPMVLDPPPTETWSFLQQELDGNDPYDLARKIVYGGAEELRNVPTAQFGHLQTADRREIEGLRSLRRLITDYWDAAEADRNLDKKGGVSPRSIAVFGSPGDGKSFAVRQVVSWLREERGERPLDPLEFNLSQFESSTDLYAAFHLVRDRFLDGEIPLVFWDEFDTPLMGLPLGWIRYFLAPMYEGTFQQAQVIHPIGRAIFIFAGGVYGSFDEFVERTSVPSFDGSKAPDFISRLSGYLDIVSPNPQRGKLIDEPHRIIHRALLLHKLLLGANIRSRQDVDSDVVRAFLEIPMYRHGARSMRAIIEMSRLHRGGRFSRSALPPPTQLNLHVDAEEFLRLARHEHLAELDL</sequence>
<comment type="caution">
    <text evidence="1">The sequence shown here is derived from an EMBL/GenBank/DDBJ whole genome shotgun (WGS) entry which is preliminary data.</text>
</comment>
<dbReference type="RefSeq" id="WP_346142114.1">
    <property type="nucleotide sequence ID" value="NZ_BAAAUA010000008.1"/>
</dbReference>
<evidence type="ECO:0008006" key="3">
    <source>
        <dbReference type="Google" id="ProtNLM"/>
    </source>
</evidence>
<keyword evidence="2" id="KW-1185">Reference proteome</keyword>
<dbReference type="Proteomes" id="UP001596066">
    <property type="component" value="Unassembled WGS sequence"/>
</dbReference>
<evidence type="ECO:0000313" key="1">
    <source>
        <dbReference type="EMBL" id="MFC5640158.1"/>
    </source>
</evidence>
<dbReference type="EMBL" id="JBHSOC010000002">
    <property type="protein sequence ID" value="MFC5640158.1"/>
    <property type="molecule type" value="Genomic_DNA"/>
</dbReference>
<reference evidence="2" key="1">
    <citation type="journal article" date="2019" name="Int. J. Syst. Evol. Microbiol.">
        <title>The Global Catalogue of Microorganisms (GCM) 10K type strain sequencing project: providing services to taxonomists for standard genome sequencing and annotation.</title>
        <authorList>
            <consortium name="The Broad Institute Genomics Platform"/>
            <consortium name="The Broad Institute Genome Sequencing Center for Infectious Disease"/>
            <person name="Wu L."/>
            <person name="Ma J."/>
        </authorList>
    </citation>
    <scope>NUCLEOTIDE SEQUENCE [LARGE SCALE GENOMIC DNA]</scope>
    <source>
        <strain evidence="2">CGMCC 4.1622</strain>
    </source>
</reference>
<protein>
    <recommendedName>
        <fullName evidence="3">ATPase AAA-type core domain-containing protein</fullName>
    </recommendedName>
</protein>
<proteinExistence type="predicted"/>
<gene>
    <name evidence="1" type="ORF">ACFPZF_02150</name>
</gene>
<accession>A0ABW0V3V4</accession>
<dbReference type="InterPro" id="IPR027417">
    <property type="entry name" value="P-loop_NTPase"/>
</dbReference>
<organism evidence="1 2">
    <name type="scientific">Kitasatospora cinereorecta</name>
    <dbReference type="NCBI Taxonomy" id="285560"/>
    <lineage>
        <taxon>Bacteria</taxon>
        <taxon>Bacillati</taxon>
        <taxon>Actinomycetota</taxon>
        <taxon>Actinomycetes</taxon>
        <taxon>Kitasatosporales</taxon>
        <taxon>Streptomycetaceae</taxon>
        <taxon>Kitasatospora</taxon>
    </lineage>
</organism>
<dbReference type="SUPFAM" id="SSF52540">
    <property type="entry name" value="P-loop containing nucleoside triphosphate hydrolases"/>
    <property type="match status" value="1"/>
</dbReference>
<evidence type="ECO:0000313" key="2">
    <source>
        <dbReference type="Proteomes" id="UP001596066"/>
    </source>
</evidence>